<dbReference type="RefSeq" id="YP_009430014.1">
    <property type="nucleotide sequence ID" value="NC_022098.1"/>
</dbReference>
<name>A0A291ATL7_9VIRU</name>
<protein>
    <submittedName>
        <fullName evidence="2">Papain-like cysteine peptidase</fullName>
    </submittedName>
</protein>
<dbReference type="KEGG" id="vg:34568216"/>
<evidence type="ECO:0000313" key="3">
    <source>
        <dbReference type="Proteomes" id="UP000204584"/>
    </source>
</evidence>
<dbReference type="Proteomes" id="UP000204584">
    <property type="component" value="Segment"/>
</dbReference>
<proteinExistence type="predicted"/>
<dbReference type="EMBL" id="KC977571">
    <property type="protein sequence ID" value="ATE82175.1"/>
    <property type="molecule type" value="Genomic_DNA"/>
</dbReference>
<feature type="compositionally biased region" description="Basic and acidic residues" evidence="1">
    <location>
        <begin position="80"/>
        <end position="90"/>
    </location>
</feature>
<reference evidence="2 3" key="1">
    <citation type="journal article" date="2013" name="Science">
        <title>Pandoraviruses: amoeba viruses with genomes up to 2.5 Mb reaching that of parasitic eukaryotes.</title>
        <authorList>
            <person name="Philippe N."/>
            <person name="Legendre M."/>
            <person name="Doutre G."/>
            <person name="Coute Y."/>
            <person name="Poirot O."/>
            <person name="Lescot M."/>
            <person name="Arslan D."/>
            <person name="Seltzer V."/>
            <person name="Bertaux L."/>
            <person name="Bruley C."/>
            <person name="Garin J."/>
            <person name="Claverie J.M."/>
            <person name="Abergel C."/>
        </authorList>
    </citation>
    <scope>NUCLEOTIDE SEQUENCE [LARGE SCALE GENOMIC DNA]</scope>
</reference>
<evidence type="ECO:0000313" key="2">
    <source>
        <dbReference type="EMBL" id="ATE82175.1"/>
    </source>
</evidence>
<dbReference type="SUPFAM" id="SSF54001">
    <property type="entry name" value="Cysteine proteinases"/>
    <property type="match status" value="1"/>
</dbReference>
<gene>
    <name evidence="2" type="ORF">psal_cds_432</name>
</gene>
<dbReference type="GeneID" id="34568216"/>
<dbReference type="Gene3D" id="3.90.70.10">
    <property type="entry name" value="Cysteine proteinases"/>
    <property type="match status" value="1"/>
</dbReference>
<evidence type="ECO:0000256" key="1">
    <source>
        <dbReference type="SAM" id="MobiDB-lite"/>
    </source>
</evidence>
<sequence length="463" mass="50531">MRRHTASPLSPLSFWALPGAAASIAAPRDIGPGKRRKRAQTVGKRARQSCDKKNYPYCRRQGPYEITKENKTTTKRRRQENKEKKAGKAMDGEWWRGVSLPHETLTAADEHGSLARVDAAAALAERGLVLPDHFDGRRKWRRLLSPLAKGPVSAQDECARALADRVAIVSRGTVVLDLLAPHPNEIEPRGGAHPPSLVALHRDQYVWGARQPKQPPDAARHVKSITYYRPAPPDNVDGGNDWWRQQTVGTFNSVGQRDHLSDAVCAEIYLRGPVTTAIDVYEDLAWPEAYPASWTGGIYTHRPDAQSHHVTSPGRLGATVVSLVGWSTDSTGRRYYLARGGPAARLSPHDGVFCMWARQCGVEEHAVAALPDLWGLRLPARFLHDAAPGDAVPGAAQRARDLRAAIALHPSGHTRAFVASLPPADRLALTPLVDPAHLPADYGAFVAGRVRNPHEAPGAHDPP</sequence>
<dbReference type="InterPro" id="IPR038765">
    <property type="entry name" value="Papain-like_cys_pep_sf"/>
</dbReference>
<feature type="compositionally biased region" description="Basic residues" evidence="1">
    <location>
        <begin position="33"/>
        <end position="47"/>
    </location>
</feature>
<accession>A0A291ATL7</accession>
<organism evidence="2 3">
    <name type="scientific">Pandoravirus salinus</name>
    <dbReference type="NCBI Taxonomy" id="1349410"/>
    <lineage>
        <taxon>Viruses</taxon>
        <taxon>Pandoravirus</taxon>
    </lineage>
</organism>
<keyword evidence="3" id="KW-1185">Reference proteome</keyword>
<feature type="region of interest" description="Disordered" evidence="1">
    <location>
        <begin position="25"/>
        <end position="90"/>
    </location>
</feature>